<feature type="region of interest" description="Disordered" evidence="11">
    <location>
        <begin position="1"/>
        <end position="23"/>
    </location>
</feature>
<dbReference type="GO" id="GO:0016020">
    <property type="term" value="C:membrane"/>
    <property type="evidence" value="ECO:0007669"/>
    <property type="project" value="TreeGrafter"/>
</dbReference>
<dbReference type="SMART" id="SM00109">
    <property type="entry name" value="C1"/>
    <property type="match status" value="2"/>
</dbReference>
<keyword evidence="4" id="KW-0479">Metal-binding</keyword>
<keyword evidence="7 10" id="KW-0418">Kinase</keyword>
<dbReference type="SMART" id="SM00045">
    <property type="entry name" value="DAGKa"/>
    <property type="match status" value="1"/>
</dbReference>
<dbReference type="EC" id="2.7.1.107" evidence="10"/>
<evidence type="ECO:0000256" key="4">
    <source>
        <dbReference type="ARBA" id="ARBA00022723"/>
    </source>
</evidence>
<protein>
    <recommendedName>
        <fullName evidence="10">Diacylglycerol kinase</fullName>
        <shortName evidence="10">DAG kinase</shortName>
        <ecNumber evidence="10">2.7.1.107</ecNumber>
    </recommendedName>
</protein>
<name>A0AAV5UIR1_9BILA</name>
<feature type="non-terminal residue" evidence="14">
    <location>
        <position position="1"/>
    </location>
</feature>
<feature type="domain" description="DAGKc" evidence="13">
    <location>
        <begin position="221"/>
        <end position="376"/>
    </location>
</feature>
<evidence type="ECO:0000256" key="6">
    <source>
        <dbReference type="ARBA" id="ARBA00022741"/>
    </source>
</evidence>
<dbReference type="GO" id="GO:0007200">
    <property type="term" value="P:phospholipase C-activating G protein-coupled receptor signaling pathway"/>
    <property type="evidence" value="ECO:0007669"/>
    <property type="project" value="InterPro"/>
</dbReference>
<dbReference type="FunFam" id="2.60.200.40:FF:000019">
    <property type="entry name" value="Diacylglycerol kinase"/>
    <property type="match status" value="1"/>
</dbReference>
<evidence type="ECO:0000256" key="8">
    <source>
        <dbReference type="ARBA" id="ARBA00022833"/>
    </source>
</evidence>
<dbReference type="PROSITE" id="PS00479">
    <property type="entry name" value="ZF_DAG_PE_1"/>
    <property type="match status" value="1"/>
</dbReference>
<evidence type="ECO:0000256" key="5">
    <source>
        <dbReference type="ARBA" id="ARBA00022737"/>
    </source>
</evidence>
<dbReference type="InterPro" id="IPR046349">
    <property type="entry name" value="C1-like_sf"/>
</dbReference>
<organism evidence="14 15">
    <name type="scientific">Pristionchus entomophagus</name>
    <dbReference type="NCBI Taxonomy" id="358040"/>
    <lineage>
        <taxon>Eukaryota</taxon>
        <taxon>Metazoa</taxon>
        <taxon>Ecdysozoa</taxon>
        <taxon>Nematoda</taxon>
        <taxon>Chromadorea</taxon>
        <taxon>Rhabditida</taxon>
        <taxon>Rhabditina</taxon>
        <taxon>Diplogasteromorpha</taxon>
        <taxon>Diplogasteroidea</taxon>
        <taxon>Neodiplogasteridae</taxon>
        <taxon>Pristionchus</taxon>
    </lineage>
</organism>
<evidence type="ECO:0000259" key="12">
    <source>
        <dbReference type="PROSITE" id="PS50081"/>
    </source>
</evidence>
<evidence type="ECO:0000256" key="7">
    <source>
        <dbReference type="ARBA" id="ARBA00022777"/>
    </source>
</evidence>
<dbReference type="GO" id="GO:0005524">
    <property type="term" value="F:ATP binding"/>
    <property type="evidence" value="ECO:0007669"/>
    <property type="project" value="UniProtKB-KW"/>
</dbReference>
<sequence length="571" mass="63831">LQNSSDTLERGEEGLPSKEEMPDPLEDAMSGIAICGALAASIYGLRLITAPIRNKSVLNDPTVAKSGHSWVVEPFINKGQFCNICEQNLTGGYSCSQCRLRVDDVRCLLLASKSQACKVNAKSMTARRLKHHWVLGNLDPDDFCAICEEPCGEELGLNDFWCAWCCRAVHTDCKRELPETCDRGTHGRSVIPPNHIVMRKGGSRNQKEMVIESISVPPDIDNFLPLFVIVNPKSGSGAGDIVAKVFKTVLHPAQIMDVTRCNMRNCLRFLDDHPEITSRVLICGGDGTIASIMSVIEELKNRPSIAILPLGTGNDLSRILNWGDESDGRFSLKECSITNIIKRQLIEIQFQILNLIKEIQEAEIQPLDRWTVTIDTTRRGIAHEHTDQRVETMTNYFSIGVDARVTFGMQSSRTSVPKALASRFVNKLLFFTYGSLDLFTRTHYGLERKIELILDGKTIPLPEIEGLVFLNIQCWGAGVKVWRETENDPQPQKLDDKKFEVFAVRSSFHIAKLQVGMSSPLRIGQASEATIRLLNESVHMQSDGEAWLQPPSTITITHKTQSMMLRKKDKE</sequence>
<accession>A0AAV5UIR1</accession>
<dbReference type="Gene3D" id="3.30.60.20">
    <property type="match status" value="1"/>
</dbReference>
<evidence type="ECO:0000313" key="15">
    <source>
        <dbReference type="Proteomes" id="UP001432027"/>
    </source>
</evidence>
<dbReference type="CDD" id="cd20853">
    <property type="entry name" value="C1_DGKepsilon_typeIII_rpt2"/>
    <property type="match status" value="1"/>
</dbReference>
<gene>
    <name evidence="14" type="ORF">PENTCL1PPCAC_28443</name>
</gene>
<dbReference type="Pfam" id="PF00130">
    <property type="entry name" value="C1_1"/>
    <property type="match status" value="1"/>
</dbReference>
<dbReference type="Gene3D" id="3.40.50.10330">
    <property type="entry name" value="Probable inorganic polyphosphate/atp-NAD kinase, domain 1"/>
    <property type="match status" value="1"/>
</dbReference>
<dbReference type="Pfam" id="PF00609">
    <property type="entry name" value="DAGK_acc"/>
    <property type="match status" value="1"/>
</dbReference>
<feature type="compositionally biased region" description="Basic and acidic residues" evidence="11">
    <location>
        <begin position="7"/>
        <end position="21"/>
    </location>
</feature>
<dbReference type="InterPro" id="IPR017438">
    <property type="entry name" value="ATP-NAD_kinase_N"/>
</dbReference>
<dbReference type="InterPro" id="IPR001206">
    <property type="entry name" value="Diacylglycerol_kinase_cat_dom"/>
</dbReference>
<evidence type="ECO:0000256" key="3">
    <source>
        <dbReference type="ARBA" id="ARBA00022679"/>
    </source>
</evidence>
<evidence type="ECO:0000256" key="11">
    <source>
        <dbReference type="SAM" id="MobiDB-lite"/>
    </source>
</evidence>
<dbReference type="AlphaFoldDB" id="A0AAV5UIR1"/>
<dbReference type="GO" id="GO:0046872">
    <property type="term" value="F:metal ion binding"/>
    <property type="evidence" value="ECO:0007669"/>
    <property type="project" value="UniProtKB-KW"/>
</dbReference>
<dbReference type="PROSITE" id="PS50081">
    <property type="entry name" value="ZF_DAG_PE_2"/>
    <property type="match status" value="1"/>
</dbReference>
<dbReference type="CDD" id="cd20801">
    <property type="entry name" value="C1_DGKepsilon_typeIII_rpt1"/>
    <property type="match status" value="1"/>
</dbReference>
<dbReference type="SMART" id="SM00046">
    <property type="entry name" value="DAGKc"/>
    <property type="match status" value="1"/>
</dbReference>
<keyword evidence="3 10" id="KW-0808">Transferase</keyword>
<comment type="catalytic activity">
    <reaction evidence="1 10">
        <text>a 1,2-diacyl-sn-glycerol + ATP = a 1,2-diacyl-sn-glycero-3-phosphate + ADP + H(+)</text>
        <dbReference type="Rhea" id="RHEA:10272"/>
        <dbReference type="ChEBI" id="CHEBI:15378"/>
        <dbReference type="ChEBI" id="CHEBI:17815"/>
        <dbReference type="ChEBI" id="CHEBI:30616"/>
        <dbReference type="ChEBI" id="CHEBI:58608"/>
        <dbReference type="ChEBI" id="CHEBI:456216"/>
        <dbReference type="EC" id="2.7.1.107"/>
    </reaction>
</comment>
<feature type="domain" description="Phorbol-ester/DAG-type" evidence="12">
    <location>
        <begin position="130"/>
        <end position="181"/>
    </location>
</feature>
<dbReference type="GO" id="GO:0004143">
    <property type="term" value="F:ATP-dependent diacylglycerol kinase activity"/>
    <property type="evidence" value="ECO:0007669"/>
    <property type="project" value="UniProtKB-EC"/>
</dbReference>
<keyword evidence="15" id="KW-1185">Reference proteome</keyword>
<dbReference type="PANTHER" id="PTHR11255:SF118">
    <property type="entry name" value="DIACYLGLYCEROL KINASE EPSILON"/>
    <property type="match status" value="1"/>
</dbReference>
<keyword evidence="6 10" id="KW-0547">Nucleotide-binding</keyword>
<dbReference type="InterPro" id="IPR037607">
    <property type="entry name" value="DGK"/>
</dbReference>
<proteinExistence type="inferred from homology"/>
<evidence type="ECO:0000256" key="9">
    <source>
        <dbReference type="ARBA" id="ARBA00022840"/>
    </source>
</evidence>
<evidence type="ECO:0000259" key="13">
    <source>
        <dbReference type="PROSITE" id="PS50146"/>
    </source>
</evidence>
<dbReference type="Pfam" id="PF00781">
    <property type="entry name" value="DAGK_cat"/>
    <property type="match status" value="1"/>
</dbReference>
<keyword evidence="8" id="KW-0862">Zinc</keyword>
<dbReference type="PANTHER" id="PTHR11255">
    <property type="entry name" value="DIACYLGLYCEROL KINASE"/>
    <property type="match status" value="1"/>
</dbReference>
<dbReference type="Gene3D" id="2.60.200.40">
    <property type="match status" value="1"/>
</dbReference>
<evidence type="ECO:0000256" key="10">
    <source>
        <dbReference type="RuleBase" id="RU361128"/>
    </source>
</evidence>
<keyword evidence="9 10" id="KW-0067">ATP-binding</keyword>
<evidence type="ECO:0000313" key="14">
    <source>
        <dbReference type="EMBL" id="GMT06269.1"/>
    </source>
</evidence>
<keyword evidence="5" id="KW-0677">Repeat</keyword>
<dbReference type="InterPro" id="IPR016064">
    <property type="entry name" value="NAD/diacylglycerol_kinase_sf"/>
</dbReference>
<dbReference type="SUPFAM" id="SSF57889">
    <property type="entry name" value="Cysteine-rich domain"/>
    <property type="match status" value="2"/>
</dbReference>
<comment type="caution">
    <text evidence="14">The sequence shown here is derived from an EMBL/GenBank/DDBJ whole genome shotgun (WGS) entry which is preliminary data.</text>
</comment>
<dbReference type="InterPro" id="IPR000756">
    <property type="entry name" value="Diacylglycerol_kin_accessory"/>
</dbReference>
<reference evidence="14" key="1">
    <citation type="submission" date="2023-10" db="EMBL/GenBank/DDBJ databases">
        <title>Genome assembly of Pristionchus species.</title>
        <authorList>
            <person name="Yoshida K."/>
            <person name="Sommer R.J."/>
        </authorList>
    </citation>
    <scope>NUCLEOTIDE SEQUENCE</scope>
    <source>
        <strain evidence="14">RS0144</strain>
    </source>
</reference>
<dbReference type="SUPFAM" id="SSF111331">
    <property type="entry name" value="NAD kinase/diacylglycerol kinase-like"/>
    <property type="match status" value="1"/>
</dbReference>
<evidence type="ECO:0000256" key="1">
    <source>
        <dbReference type="ARBA" id="ARBA00001383"/>
    </source>
</evidence>
<evidence type="ECO:0000256" key="2">
    <source>
        <dbReference type="ARBA" id="ARBA00009280"/>
    </source>
</evidence>
<dbReference type="Proteomes" id="UP001432027">
    <property type="component" value="Unassembled WGS sequence"/>
</dbReference>
<dbReference type="EMBL" id="BTSX01000006">
    <property type="protein sequence ID" value="GMT06269.1"/>
    <property type="molecule type" value="Genomic_DNA"/>
</dbReference>
<dbReference type="PROSITE" id="PS50146">
    <property type="entry name" value="DAGK"/>
    <property type="match status" value="1"/>
</dbReference>
<comment type="similarity">
    <text evidence="2 10">Belongs to the eukaryotic diacylglycerol kinase family.</text>
</comment>
<dbReference type="InterPro" id="IPR002219">
    <property type="entry name" value="PKC_DAG/PE"/>
</dbReference>